<dbReference type="Proteomes" id="UP001152795">
    <property type="component" value="Unassembled WGS sequence"/>
</dbReference>
<feature type="region of interest" description="Disordered" evidence="1">
    <location>
        <begin position="302"/>
        <end position="322"/>
    </location>
</feature>
<gene>
    <name evidence="3" type="ORF">PACLA_8A012058</name>
</gene>
<accession>A0A6S7JIT2</accession>
<comment type="caution">
    <text evidence="3">The sequence shown here is derived from an EMBL/GenBank/DDBJ whole genome shotgun (WGS) entry which is preliminary data.</text>
</comment>
<dbReference type="InterPro" id="IPR001878">
    <property type="entry name" value="Znf_CCHC"/>
</dbReference>
<evidence type="ECO:0000256" key="1">
    <source>
        <dbReference type="SAM" id="MobiDB-lite"/>
    </source>
</evidence>
<organism evidence="3 4">
    <name type="scientific">Paramuricea clavata</name>
    <name type="common">Red gorgonian</name>
    <name type="synonym">Violescent sea-whip</name>
    <dbReference type="NCBI Taxonomy" id="317549"/>
    <lineage>
        <taxon>Eukaryota</taxon>
        <taxon>Metazoa</taxon>
        <taxon>Cnidaria</taxon>
        <taxon>Anthozoa</taxon>
        <taxon>Octocorallia</taxon>
        <taxon>Malacalcyonacea</taxon>
        <taxon>Plexauridae</taxon>
        <taxon>Paramuricea</taxon>
    </lineage>
</organism>
<feature type="domain" description="CCHC-type" evidence="2">
    <location>
        <begin position="248"/>
        <end position="265"/>
    </location>
</feature>
<name>A0A6S7JIT2_PARCT</name>
<feature type="non-terminal residue" evidence="3">
    <location>
        <position position="322"/>
    </location>
</feature>
<evidence type="ECO:0000313" key="3">
    <source>
        <dbReference type="EMBL" id="CAB4030621.1"/>
    </source>
</evidence>
<proteinExistence type="predicted"/>
<dbReference type="PANTHER" id="PTHR33198">
    <property type="entry name" value="ANK_REP_REGION DOMAIN-CONTAINING PROTEIN-RELATED"/>
    <property type="match status" value="1"/>
</dbReference>
<dbReference type="Gene3D" id="4.10.60.10">
    <property type="entry name" value="Zinc finger, CCHC-type"/>
    <property type="match status" value="1"/>
</dbReference>
<protein>
    <submittedName>
        <fullName evidence="3">Retrovirus-related Pol poly from transposon</fullName>
    </submittedName>
</protein>
<sequence>MPDTSGEQQAVAQATTLNFTSTFPVPSPMVCQGDKVANWEFFKQQWEDYEVATGLEKRDTKIRLATLRSVMGKECMQIFMNLKLTVEERKDIEICIGALEAHFKPKRNVVYERYKFNLCSQNAEESVYDYVNRLRKLDSSCQFGTLTDELIRDRLVLGITDRSTKLRLLKEDGLNLNKAVNMCRSSEIANIQLKSMSTTKETEEVNAVQEKGNRHKYPSSKFRSASPRVGSASNRDSHGQGYKNFKQKCYHCGRKQDHKLENCPAFGQSCNACGKQNHFAAVCRSTGNPRNTRDVRAVKQEDIPVDSSDSEESIFTIEDVSS</sequence>
<dbReference type="GO" id="GO:0008270">
    <property type="term" value="F:zinc ion binding"/>
    <property type="evidence" value="ECO:0007669"/>
    <property type="project" value="InterPro"/>
</dbReference>
<dbReference type="AlphaFoldDB" id="A0A6S7JIT2"/>
<keyword evidence="4" id="KW-1185">Reference proteome</keyword>
<dbReference type="GO" id="GO:0003676">
    <property type="term" value="F:nucleic acid binding"/>
    <property type="evidence" value="ECO:0007669"/>
    <property type="project" value="InterPro"/>
</dbReference>
<reference evidence="3" key="1">
    <citation type="submission" date="2020-04" db="EMBL/GenBank/DDBJ databases">
        <authorList>
            <person name="Alioto T."/>
            <person name="Alioto T."/>
            <person name="Gomez Garrido J."/>
        </authorList>
    </citation>
    <scope>NUCLEOTIDE SEQUENCE</scope>
    <source>
        <strain evidence="3">A484AB</strain>
    </source>
</reference>
<dbReference type="PANTHER" id="PTHR33198:SF20">
    <property type="entry name" value="RETROTRANSPOSON GAG DOMAIN-CONTAINING PROTEIN"/>
    <property type="match status" value="1"/>
</dbReference>
<feature type="domain" description="CCHC-type" evidence="2">
    <location>
        <begin position="269"/>
        <end position="285"/>
    </location>
</feature>
<evidence type="ECO:0000313" key="4">
    <source>
        <dbReference type="Proteomes" id="UP001152795"/>
    </source>
</evidence>
<dbReference type="EMBL" id="CACRXK020017010">
    <property type="protein sequence ID" value="CAB4030621.1"/>
    <property type="molecule type" value="Genomic_DNA"/>
</dbReference>
<feature type="region of interest" description="Disordered" evidence="1">
    <location>
        <begin position="207"/>
        <end position="239"/>
    </location>
</feature>
<dbReference type="OrthoDB" id="5985809at2759"/>
<evidence type="ECO:0000259" key="2">
    <source>
        <dbReference type="SMART" id="SM00343"/>
    </source>
</evidence>
<dbReference type="SMART" id="SM00343">
    <property type="entry name" value="ZnF_C2HC"/>
    <property type="match status" value="2"/>
</dbReference>